<organism evidence="6 7">
    <name type="scientific">Methylobrevis albus</name>
    <dbReference type="NCBI Taxonomy" id="2793297"/>
    <lineage>
        <taxon>Bacteria</taxon>
        <taxon>Pseudomonadati</taxon>
        <taxon>Pseudomonadota</taxon>
        <taxon>Alphaproteobacteria</taxon>
        <taxon>Hyphomicrobiales</taxon>
        <taxon>Pleomorphomonadaceae</taxon>
        <taxon>Methylobrevis</taxon>
    </lineage>
</organism>
<dbReference type="SUPFAM" id="SSF100950">
    <property type="entry name" value="NagB/RpiA/CoA transferase-like"/>
    <property type="match status" value="1"/>
</dbReference>
<dbReference type="Pfam" id="PF04198">
    <property type="entry name" value="Sugar-bind"/>
    <property type="match status" value="1"/>
</dbReference>
<proteinExistence type="inferred from homology"/>
<dbReference type="AlphaFoldDB" id="A0A931MXM7"/>
<dbReference type="Gene3D" id="3.40.50.1360">
    <property type="match status" value="1"/>
</dbReference>
<gene>
    <name evidence="6" type="ORF">I5731_16105</name>
</gene>
<evidence type="ECO:0000259" key="5">
    <source>
        <dbReference type="Pfam" id="PF04198"/>
    </source>
</evidence>
<evidence type="ECO:0000256" key="2">
    <source>
        <dbReference type="ARBA" id="ARBA00023015"/>
    </source>
</evidence>
<dbReference type="SUPFAM" id="SSF46689">
    <property type="entry name" value="Homeodomain-like"/>
    <property type="match status" value="1"/>
</dbReference>
<dbReference type="EMBL" id="JADZLT010000054">
    <property type="protein sequence ID" value="MBH0239348.1"/>
    <property type="molecule type" value="Genomic_DNA"/>
</dbReference>
<evidence type="ECO:0000256" key="1">
    <source>
        <dbReference type="ARBA" id="ARBA00010466"/>
    </source>
</evidence>
<protein>
    <submittedName>
        <fullName evidence="6">Sugar-binding transcriptional regulator</fullName>
    </submittedName>
</protein>
<reference evidence="6" key="1">
    <citation type="submission" date="2020-12" db="EMBL/GenBank/DDBJ databases">
        <title>Methylobrevis albus sp. nov., isolated from fresh water lack sediment.</title>
        <authorList>
            <person name="Zou Q."/>
        </authorList>
    </citation>
    <scope>NUCLEOTIDE SEQUENCE</scope>
    <source>
        <strain evidence="6">L22</strain>
    </source>
</reference>
<sequence length="315" mass="33687">MSRSQELRLIARVAQMYYSEGLKQAEISTRLHISQATISRLLKKAEQEHIVRITVVPPSGTYPDLEQALRERYGIAEVIVADCSEDREEAILAGIGDAAAHYLETTLGDGEVIGISSWSASLLRMVNSIHPLKRTRAERVVQILGGMGNPAVQVHATQLTIRLAQLTGGEPQLLPAQGVAGSTAARLVMLGDSYVRATMAHFRRVTIALVGIGALEPSVMLANSGNVFTADELHDLAARGAVGDICMRFYDRDGAPLGGALDERVIAMSLDELKAVPRVVGVAGGGRKVAAIRGALLGRHIGVLITDRFTAEKLA</sequence>
<dbReference type="GO" id="GO:0003677">
    <property type="term" value="F:DNA binding"/>
    <property type="evidence" value="ECO:0007669"/>
    <property type="project" value="UniProtKB-KW"/>
</dbReference>
<dbReference type="PANTHER" id="PTHR34294">
    <property type="entry name" value="TRANSCRIPTIONAL REGULATOR-RELATED"/>
    <property type="match status" value="1"/>
</dbReference>
<keyword evidence="2" id="KW-0805">Transcription regulation</keyword>
<feature type="domain" description="Sugar-binding" evidence="5">
    <location>
        <begin position="64"/>
        <end position="314"/>
    </location>
</feature>
<keyword evidence="4" id="KW-0804">Transcription</keyword>
<evidence type="ECO:0000313" key="7">
    <source>
        <dbReference type="Proteomes" id="UP000631694"/>
    </source>
</evidence>
<dbReference type="Proteomes" id="UP000631694">
    <property type="component" value="Unassembled WGS sequence"/>
</dbReference>
<comment type="caution">
    <text evidence="6">The sequence shown here is derived from an EMBL/GenBank/DDBJ whole genome shotgun (WGS) entry which is preliminary data.</text>
</comment>
<dbReference type="InterPro" id="IPR007324">
    <property type="entry name" value="Sugar-bd_dom_put"/>
</dbReference>
<dbReference type="GO" id="GO:0030246">
    <property type="term" value="F:carbohydrate binding"/>
    <property type="evidence" value="ECO:0007669"/>
    <property type="project" value="InterPro"/>
</dbReference>
<dbReference type="InterPro" id="IPR037171">
    <property type="entry name" value="NagB/RpiA_transferase-like"/>
</dbReference>
<comment type="similarity">
    <text evidence="1">Belongs to the SorC transcriptional regulatory family.</text>
</comment>
<accession>A0A931MXM7</accession>
<dbReference type="InterPro" id="IPR051054">
    <property type="entry name" value="SorC_transcr_regulators"/>
</dbReference>
<evidence type="ECO:0000256" key="3">
    <source>
        <dbReference type="ARBA" id="ARBA00023125"/>
    </source>
</evidence>
<evidence type="ECO:0000313" key="6">
    <source>
        <dbReference type="EMBL" id="MBH0239348.1"/>
    </source>
</evidence>
<dbReference type="RefSeq" id="WP_197312434.1">
    <property type="nucleotide sequence ID" value="NZ_JADZLT010000054.1"/>
</dbReference>
<keyword evidence="7" id="KW-1185">Reference proteome</keyword>
<keyword evidence="3" id="KW-0238">DNA-binding</keyword>
<name>A0A931MXM7_9HYPH</name>
<dbReference type="PANTHER" id="PTHR34294:SF12">
    <property type="entry name" value="SUGAR-BINDING TRANSCRIPTIONAL REGULATOR"/>
    <property type="match status" value="1"/>
</dbReference>
<dbReference type="InterPro" id="IPR009057">
    <property type="entry name" value="Homeodomain-like_sf"/>
</dbReference>
<evidence type="ECO:0000256" key="4">
    <source>
        <dbReference type="ARBA" id="ARBA00023163"/>
    </source>
</evidence>
<dbReference type="Gene3D" id="1.10.10.60">
    <property type="entry name" value="Homeodomain-like"/>
    <property type="match status" value="1"/>
</dbReference>